<sequence>MGSASRTGGREDLDRQLQQAAAHIGPTMTAEDGETPPPDAGDGDDADSTPSSERQAAGSGGETPPPDEPARRDNPTQEELDELRAELESFREDVEDRTLHRDEVKDDLRRYVRRELRRGHARGWGPYLVLLYGTAMTLGAFYYLQDQGLWAVLAMVVVWLSTLGLYVVMIVAGLGIGAAGIPRRLLDRLRG</sequence>
<keyword evidence="2" id="KW-0472">Membrane</keyword>
<reference evidence="3 4" key="2">
    <citation type="submission" date="2019-04" db="EMBL/GenBank/DDBJ databases">
        <authorList>
            <person name="Yang S."/>
            <person name="Wei W."/>
        </authorList>
    </citation>
    <scope>NUCLEOTIDE SEQUENCE [LARGE SCALE GENOMIC DNA]</scope>
    <source>
        <strain evidence="4">ZP60</strain>
    </source>
</reference>
<dbReference type="GeneID" id="96090378"/>
<evidence type="ECO:0000256" key="1">
    <source>
        <dbReference type="SAM" id="MobiDB-lite"/>
    </source>
</evidence>
<organism evidence="3 4">
    <name type="scientific">Halomicrobium mukohataei</name>
    <dbReference type="NCBI Taxonomy" id="57705"/>
    <lineage>
        <taxon>Archaea</taxon>
        <taxon>Methanobacteriati</taxon>
        <taxon>Methanobacteriota</taxon>
        <taxon>Stenosarchaea group</taxon>
        <taxon>Halobacteria</taxon>
        <taxon>Halobacteriales</taxon>
        <taxon>Haloarculaceae</taxon>
        <taxon>Halomicrobium</taxon>
    </lineage>
</organism>
<gene>
    <name evidence="3" type="ORF">E5139_06735</name>
</gene>
<dbReference type="Proteomes" id="UP000297053">
    <property type="component" value="Chromosome"/>
</dbReference>
<feature type="region of interest" description="Disordered" evidence="1">
    <location>
        <begin position="1"/>
        <end position="79"/>
    </location>
</feature>
<feature type="transmembrane region" description="Helical" evidence="2">
    <location>
        <begin position="150"/>
        <end position="181"/>
    </location>
</feature>
<proteinExistence type="predicted"/>
<dbReference type="RefSeq" id="WP_015761690.1">
    <property type="nucleotide sequence ID" value="NZ_CP039375.1"/>
</dbReference>
<reference evidence="3 4" key="1">
    <citation type="submission" date="2019-04" db="EMBL/GenBank/DDBJ databases">
        <title>Complete genome sequence of Arthrobacter sp. ZXY-2 associated with effective atrazine degradation and salt adaptation.</title>
        <authorList>
            <person name="Zhao X."/>
        </authorList>
    </citation>
    <scope>NUCLEOTIDE SEQUENCE [LARGE SCALE GENOMIC DNA]</scope>
    <source>
        <strain evidence="4">ZP60</strain>
    </source>
</reference>
<dbReference type="KEGG" id="halz:E5139_06735"/>
<name>A0A4D6KHN1_9EURY</name>
<evidence type="ECO:0000256" key="2">
    <source>
        <dbReference type="SAM" id="Phobius"/>
    </source>
</evidence>
<protein>
    <submittedName>
        <fullName evidence="3">Ribonuclease BN</fullName>
    </submittedName>
</protein>
<keyword evidence="2" id="KW-1133">Transmembrane helix</keyword>
<accession>A0A4D6KHN1</accession>
<evidence type="ECO:0000313" key="4">
    <source>
        <dbReference type="Proteomes" id="UP000297053"/>
    </source>
</evidence>
<dbReference type="AlphaFoldDB" id="A0A4D6KHN1"/>
<dbReference type="OMA" id="ADNADHT"/>
<evidence type="ECO:0000313" key="3">
    <source>
        <dbReference type="EMBL" id="QCD65343.1"/>
    </source>
</evidence>
<feature type="transmembrane region" description="Helical" evidence="2">
    <location>
        <begin position="124"/>
        <end position="144"/>
    </location>
</feature>
<keyword evidence="2" id="KW-0812">Transmembrane</keyword>
<dbReference type="EMBL" id="CP039375">
    <property type="protein sequence ID" value="QCD65343.1"/>
    <property type="molecule type" value="Genomic_DNA"/>
</dbReference>